<dbReference type="EMBL" id="CP014646">
    <property type="protein sequence ID" value="AMO36228.1"/>
    <property type="molecule type" value="Genomic_DNA"/>
</dbReference>
<accession>A0A127K2P1</accession>
<protein>
    <submittedName>
        <fullName evidence="1">Uncharacterized protein</fullName>
    </submittedName>
</protein>
<keyword evidence="2" id="KW-1185">Reference proteome</keyword>
<name>A0A127K2P1_9RHOO</name>
<dbReference type="AlphaFoldDB" id="A0A127K2P1"/>
<reference evidence="2" key="1">
    <citation type="submission" date="2016-03" db="EMBL/GenBank/DDBJ databases">
        <authorList>
            <person name="Ma C."/>
            <person name="Zhou S."/>
            <person name="Yang G."/>
        </authorList>
    </citation>
    <scope>NUCLEOTIDE SEQUENCE [LARGE SCALE GENOMIC DNA]</scope>
    <source>
        <strain evidence="2">SgZ-1</strain>
    </source>
</reference>
<evidence type="ECO:0000313" key="1">
    <source>
        <dbReference type="EMBL" id="AMO36228.1"/>
    </source>
</evidence>
<organism evidence="1 2">
    <name type="scientific">Thauera humireducens</name>
    <dbReference type="NCBI Taxonomy" id="1134435"/>
    <lineage>
        <taxon>Bacteria</taxon>
        <taxon>Pseudomonadati</taxon>
        <taxon>Pseudomonadota</taxon>
        <taxon>Betaproteobacteria</taxon>
        <taxon>Rhodocyclales</taxon>
        <taxon>Zoogloeaceae</taxon>
        <taxon>Thauera</taxon>
    </lineage>
</organism>
<dbReference type="Proteomes" id="UP000036902">
    <property type="component" value="Chromosome"/>
</dbReference>
<gene>
    <name evidence="1" type="ORF">AC731_004335</name>
</gene>
<sequence length="90" mass="9666">MLRGYVVALLQQCIHPRLAARNVGFSAGNDVDFGRVQALRAPLGFNEKPSPRKNAFRMVDVGGLVLDAVAKHRKVLMRGSAGGDDHKGLG</sequence>
<proteinExistence type="predicted"/>
<dbReference type="KEGG" id="thu:AC731_004335"/>
<dbReference type="STRING" id="1134435.AC731_004335"/>
<evidence type="ECO:0000313" key="2">
    <source>
        <dbReference type="Proteomes" id="UP000036902"/>
    </source>
</evidence>